<evidence type="ECO:0000313" key="2">
    <source>
        <dbReference type="EMBL" id="MBC2958961.1"/>
    </source>
</evidence>
<feature type="domain" description="Rhodanese" evidence="1">
    <location>
        <begin position="32"/>
        <end position="126"/>
    </location>
</feature>
<protein>
    <submittedName>
        <fullName evidence="2">Rhodanese-like domain-containing protein</fullName>
    </submittedName>
</protein>
<dbReference type="SMART" id="SM00450">
    <property type="entry name" value="RHOD"/>
    <property type="match status" value="1"/>
</dbReference>
<dbReference type="Pfam" id="PF00581">
    <property type="entry name" value="Rhodanese"/>
    <property type="match status" value="1"/>
</dbReference>
<proteinExistence type="predicted"/>
<evidence type="ECO:0000313" key="3">
    <source>
        <dbReference type="Proteomes" id="UP000604001"/>
    </source>
</evidence>
<dbReference type="InterPro" id="IPR036873">
    <property type="entry name" value="Rhodanese-like_dom_sf"/>
</dbReference>
<reference evidence="2 3" key="1">
    <citation type="submission" date="2020-08" db="EMBL/GenBank/DDBJ databases">
        <title>novel species in genus Nocardioides.</title>
        <authorList>
            <person name="Zhang G."/>
        </authorList>
    </citation>
    <scope>NUCLEOTIDE SEQUENCE [LARGE SCALE GENOMIC DNA]</scope>
    <source>
        <strain evidence="2 3">SC8A-24</strain>
    </source>
</reference>
<comment type="caution">
    <text evidence="2">The sequence shown here is derived from an EMBL/GenBank/DDBJ whole genome shotgun (WGS) entry which is preliminary data.</text>
</comment>
<keyword evidence="3" id="KW-1185">Reference proteome</keyword>
<name>A0ABR6U549_9ACTN</name>
<gene>
    <name evidence="2" type="ORF">H7344_01470</name>
</gene>
<dbReference type="PROSITE" id="PS50206">
    <property type="entry name" value="RHODANESE_3"/>
    <property type="match status" value="1"/>
</dbReference>
<organism evidence="2 3">
    <name type="scientific">Nocardioides deserti</name>
    <dbReference type="NCBI Taxonomy" id="1588644"/>
    <lineage>
        <taxon>Bacteria</taxon>
        <taxon>Bacillati</taxon>
        <taxon>Actinomycetota</taxon>
        <taxon>Actinomycetes</taxon>
        <taxon>Propionibacteriales</taxon>
        <taxon>Nocardioidaceae</taxon>
        <taxon>Nocardioides</taxon>
    </lineage>
</organism>
<dbReference type="InterPro" id="IPR001763">
    <property type="entry name" value="Rhodanese-like_dom"/>
</dbReference>
<sequence length="127" mass="13652">MAAVDDSAIHRLLQECRAGLDRVEPADLAAVAAAGALVVDTRPVEQRRRDGELPGALVVDRNVLEWRLDPSSPHRLPVADDPQRRVVVVCNEGYSSSLAAATLQRLGLPHATDLRGGFQAWRAEVGG</sequence>
<dbReference type="Proteomes" id="UP000604001">
    <property type="component" value="Unassembled WGS sequence"/>
</dbReference>
<dbReference type="RefSeq" id="WP_186344236.1">
    <property type="nucleotide sequence ID" value="NZ_BMMR01000001.1"/>
</dbReference>
<evidence type="ECO:0000259" key="1">
    <source>
        <dbReference type="PROSITE" id="PS50206"/>
    </source>
</evidence>
<dbReference type="Gene3D" id="3.40.250.10">
    <property type="entry name" value="Rhodanese-like domain"/>
    <property type="match status" value="1"/>
</dbReference>
<dbReference type="SUPFAM" id="SSF52821">
    <property type="entry name" value="Rhodanese/Cell cycle control phosphatase"/>
    <property type="match status" value="1"/>
</dbReference>
<accession>A0ABR6U549</accession>
<dbReference type="EMBL" id="JACMYC010000001">
    <property type="protein sequence ID" value="MBC2958961.1"/>
    <property type="molecule type" value="Genomic_DNA"/>
</dbReference>